<dbReference type="InterPro" id="IPR025662">
    <property type="entry name" value="Sigma_54_int_dom_ATP-bd_1"/>
</dbReference>
<dbReference type="CDD" id="cd00009">
    <property type="entry name" value="AAA"/>
    <property type="match status" value="1"/>
</dbReference>
<feature type="domain" description="PAS" evidence="6">
    <location>
        <begin position="8"/>
        <end position="54"/>
    </location>
</feature>
<dbReference type="InterPro" id="IPR003593">
    <property type="entry name" value="AAA+_ATPase"/>
</dbReference>
<evidence type="ECO:0008006" key="9">
    <source>
        <dbReference type="Google" id="ProtNLM"/>
    </source>
</evidence>
<dbReference type="NCBIfam" id="TIGR00229">
    <property type="entry name" value="sensory_box"/>
    <property type="match status" value="1"/>
</dbReference>
<keyword evidence="3" id="KW-0805">Transcription regulation</keyword>
<keyword evidence="2" id="KW-0067">ATP-binding</keyword>
<dbReference type="PANTHER" id="PTHR32071:SF57">
    <property type="entry name" value="C4-DICARBOXYLATE TRANSPORT TRANSCRIPTIONAL REGULATORY PROTEIN DCTD"/>
    <property type="match status" value="1"/>
</dbReference>
<dbReference type="InterPro" id="IPR035965">
    <property type="entry name" value="PAS-like_dom_sf"/>
</dbReference>
<evidence type="ECO:0000259" key="6">
    <source>
        <dbReference type="PROSITE" id="PS50112"/>
    </source>
</evidence>
<dbReference type="InterPro" id="IPR058031">
    <property type="entry name" value="AAA_lid_NorR"/>
</dbReference>
<comment type="caution">
    <text evidence="7">The sequence shown here is derived from an EMBL/GenBank/DDBJ whole genome shotgun (WGS) entry which is preliminary data.</text>
</comment>
<dbReference type="Pfam" id="PF13426">
    <property type="entry name" value="PAS_9"/>
    <property type="match status" value="1"/>
</dbReference>
<evidence type="ECO:0000256" key="2">
    <source>
        <dbReference type="ARBA" id="ARBA00022840"/>
    </source>
</evidence>
<dbReference type="SUPFAM" id="SSF55785">
    <property type="entry name" value="PYP-like sensor domain (PAS domain)"/>
    <property type="match status" value="1"/>
</dbReference>
<dbReference type="SUPFAM" id="SSF52540">
    <property type="entry name" value="P-loop containing nucleoside triphosphate hydrolases"/>
    <property type="match status" value="1"/>
</dbReference>
<evidence type="ECO:0000256" key="4">
    <source>
        <dbReference type="ARBA" id="ARBA00023163"/>
    </source>
</evidence>
<dbReference type="InterPro" id="IPR027417">
    <property type="entry name" value="P-loop_NTPase"/>
</dbReference>
<keyword evidence="8" id="KW-1185">Reference proteome</keyword>
<evidence type="ECO:0000313" key="8">
    <source>
        <dbReference type="Proteomes" id="UP000036873"/>
    </source>
</evidence>
<dbReference type="PROSITE" id="PS50112">
    <property type="entry name" value="PAS"/>
    <property type="match status" value="1"/>
</dbReference>
<sequence length="460" mass="52869">MEYLANLDKDFYIDILENSHNEVYVTNKEGKIIYVNPNSIRNYGLKPEDLIGKNNYDIWRGKWNPPVIQRCIEERRTIFAEQNYLITGKDITTIVTPIFDDESEIKYVLCIVQEAVKEYDISYKNINAEAFEKKQIRETKKKRKFKSEIIGYSYDFCKILVRMQRVAHSEVPVMILGESGTGKSLLAEYIHENSNRKDNPFIMINCAAIPETLLESELFGYAPYAFTGANPKGKTGLIEMADSGTLFLDEIGDLAPSLQAKLLDVLENKRFIPVGGNEIRSVDIRIITATNRKIENLVKEKKFREDLYWRINISTTTIPPLRDRRDDILPLLSFYLNKNNIKYGKKKDFSPNVIGILLEYPWPGNVRQLKNLVELLFIMASGNTIGVNHLPEFILDEIEEPQGINPNSYEYIIDSVKKSVIRDFYKKHPTSRELGVALGLSQTKANRLINQYCGDIINAD</sequence>
<dbReference type="Gene3D" id="3.40.50.300">
    <property type="entry name" value="P-loop containing nucleotide triphosphate hydrolases"/>
    <property type="match status" value="1"/>
</dbReference>
<dbReference type="Gene3D" id="1.10.10.60">
    <property type="entry name" value="Homeodomain-like"/>
    <property type="match status" value="1"/>
</dbReference>
<dbReference type="InterPro" id="IPR002078">
    <property type="entry name" value="Sigma_54_int"/>
</dbReference>
<gene>
    <name evidence="7" type="ORF">AKG39_16560</name>
</gene>
<reference evidence="8" key="1">
    <citation type="submission" date="2015-07" db="EMBL/GenBank/DDBJ databases">
        <title>Draft genome sequence of Acetobacterium bakii DSM 8293, a potential psychrophilic chemical producer through syngas fermentation.</title>
        <authorList>
            <person name="Song Y."/>
            <person name="Hwang S."/>
            <person name="Cho B.-K."/>
        </authorList>
    </citation>
    <scope>NUCLEOTIDE SEQUENCE [LARGE SCALE GENOMIC DNA]</scope>
    <source>
        <strain evidence="8">DSM 8239</strain>
    </source>
</reference>
<dbReference type="GO" id="GO:0005524">
    <property type="term" value="F:ATP binding"/>
    <property type="evidence" value="ECO:0007669"/>
    <property type="project" value="UniProtKB-KW"/>
</dbReference>
<dbReference type="FunFam" id="3.40.50.300:FF:000006">
    <property type="entry name" value="DNA-binding transcriptional regulator NtrC"/>
    <property type="match status" value="1"/>
</dbReference>
<feature type="domain" description="Sigma-54 factor interaction" evidence="5">
    <location>
        <begin position="149"/>
        <end position="378"/>
    </location>
</feature>
<dbReference type="Proteomes" id="UP000036873">
    <property type="component" value="Unassembled WGS sequence"/>
</dbReference>
<dbReference type="PROSITE" id="PS50045">
    <property type="entry name" value="SIGMA54_INTERACT_4"/>
    <property type="match status" value="1"/>
</dbReference>
<accession>A0A0L6TWJ0</accession>
<evidence type="ECO:0000259" key="5">
    <source>
        <dbReference type="PROSITE" id="PS50045"/>
    </source>
</evidence>
<dbReference type="PANTHER" id="PTHR32071">
    <property type="entry name" value="TRANSCRIPTIONAL REGULATORY PROTEIN"/>
    <property type="match status" value="1"/>
</dbReference>
<evidence type="ECO:0000256" key="1">
    <source>
        <dbReference type="ARBA" id="ARBA00022741"/>
    </source>
</evidence>
<dbReference type="GO" id="GO:0006355">
    <property type="term" value="P:regulation of DNA-templated transcription"/>
    <property type="evidence" value="ECO:0007669"/>
    <property type="project" value="InterPro"/>
</dbReference>
<dbReference type="Gene3D" id="3.30.450.20">
    <property type="entry name" value="PAS domain"/>
    <property type="match status" value="1"/>
</dbReference>
<dbReference type="Pfam" id="PF25601">
    <property type="entry name" value="AAA_lid_14"/>
    <property type="match status" value="1"/>
</dbReference>
<keyword evidence="1" id="KW-0547">Nucleotide-binding</keyword>
<dbReference type="AlphaFoldDB" id="A0A0L6TWJ0"/>
<evidence type="ECO:0000313" key="7">
    <source>
        <dbReference type="EMBL" id="KNZ40641.1"/>
    </source>
</evidence>
<dbReference type="PATRIC" id="fig|52689.4.peg.2842"/>
<proteinExistence type="predicted"/>
<dbReference type="STRING" id="52689.AKG39_16560"/>
<dbReference type="PROSITE" id="PS00688">
    <property type="entry name" value="SIGMA54_INTERACT_3"/>
    <property type="match status" value="1"/>
</dbReference>
<keyword evidence="4" id="KW-0804">Transcription</keyword>
<dbReference type="PROSITE" id="PS00675">
    <property type="entry name" value="SIGMA54_INTERACT_1"/>
    <property type="match status" value="1"/>
</dbReference>
<dbReference type="EMBL" id="LGYO01000049">
    <property type="protein sequence ID" value="KNZ40641.1"/>
    <property type="molecule type" value="Genomic_DNA"/>
</dbReference>
<dbReference type="SMART" id="SM00091">
    <property type="entry name" value="PAS"/>
    <property type="match status" value="1"/>
</dbReference>
<dbReference type="CDD" id="cd00130">
    <property type="entry name" value="PAS"/>
    <property type="match status" value="1"/>
</dbReference>
<dbReference type="SMART" id="SM00382">
    <property type="entry name" value="AAA"/>
    <property type="match status" value="1"/>
</dbReference>
<evidence type="ECO:0000256" key="3">
    <source>
        <dbReference type="ARBA" id="ARBA00023015"/>
    </source>
</evidence>
<organism evidence="7 8">
    <name type="scientific">Acetobacterium bakii</name>
    <dbReference type="NCBI Taxonomy" id="52689"/>
    <lineage>
        <taxon>Bacteria</taxon>
        <taxon>Bacillati</taxon>
        <taxon>Bacillota</taxon>
        <taxon>Clostridia</taxon>
        <taxon>Eubacteriales</taxon>
        <taxon>Eubacteriaceae</taxon>
        <taxon>Acetobacterium</taxon>
    </lineage>
</organism>
<dbReference type="InterPro" id="IPR025944">
    <property type="entry name" value="Sigma_54_int_dom_CS"/>
</dbReference>
<dbReference type="Pfam" id="PF00158">
    <property type="entry name" value="Sigma54_activat"/>
    <property type="match status" value="1"/>
</dbReference>
<dbReference type="Gene3D" id="1.10.8.60">
    <property type="match status" value="1"/>
</dbReference>
<name>A0A0L6TWJ0_9FIRM</name>
<protein>
    <recommendedName>
        <fullName evidence="9">Histidine kinase</fullName>
    </recommendedName>
</protein>
<dbReference type="InterPro" id="IPR000014">
    <property type="entry name" value="PAS"/>
</dbReference>